<name>A0A9C7UNU0_9RHOD</name>
<comment type="caution">
    <text evidence="6">The sequence shown here is derived from an EMBL/GenBank/DDBJ whole genome shotgun (WGS) entry which is preliminary data.</text>
</comment>
<dbReference type="OrthoDB" id="20018at2759"/>
<dbReference type="GO" id="GO:0005730">
    <property type="term" value="C:nucleolus"/>
    <property type="evidence" value="ECO:0007669"/>
    <property type="project" value="TreeGrafter"/>
</dbReference>
<dbReference type="Pfam" id="PF04493">
    <property type="entry name" value="Endonuclease_5"/>
    <property type="match status" value="1"/>
</dbReference>
<proteinExistence type="inferred from homology"/>
<evidence type="ECO:0000256" key="4">
    <source>
        <dbReference type="ARBA" id="ARBA00022759"/>
    </source>
</evidence>
<evidence type="ECO:0008006" key="8">
    <source>
        <dbReference type="Google" id="ProtNLM"/>
    </source>
</evidence>
<dbReference type="PANTHER" id="PTHR28511:SF1">
    <property type="entry name" value="ENDONUCLEASE V"/>
    <property type="match status" value="1"/>
</dbReference>
<dbReference type="GO" id="GO:0003727">
    <property type="term" value="F:single-stranded RNA binding"/>
    <property type="evidence" value="ECO:0007669"/>
    <property type="project" value="TreeGrafter"/>
</dbReference>
<protein>
    <recommendedName>
        <fullName evidence="8">Endonuclease V</fullName>
    </recommendedName>
</protein>
<evidence type="ECO:0000313" key="6">
    <source>
        <dbReference type="EMBL" id="GJQ09851.1"/>
    </source>
</evidence>
<gene>
    <name evidence="6" type="ORF">GpartN1_g1642.t1</name>
</gene>
<dbReference type="AlphaFoldDB" id="A0A9C7UNU0"/>
<evidence type="ECO:0000256" key="2">
    <source>
        <dbReference type="ARBA" id="ARBA00022490"/>
    </source>
</evidence>
<dbReference type="Proteomes" id="UP001061958">
    <property type="component" value="Unassembled WGS sequence"/>
</dbReference>
<evidence type="ECO:0000313" key="7">
    <source>
        <dbReference type="Proteomes" id="UP001061958"/>
    </source>
</evidence>
<organism evidence="6 7">
    <name type="scientific">Galdieria partita</name>
    <dbReference type="NCBI Taxonomy" id="83374"/>
    <lineage>
        <taxon>Eukaryota</taxon>
        <taxon>Rhodophyta</taxon>
        <taxon>Bangiophyceae</taxon>
        <taxon>Galdieriales</taxon>
        <taxon>Galdieriaceae</taxon>
        <taxon>Galdieria</taxon>
    </lineage>
</organism>
<comment type="subcellular location">
    <subcellularLocation>
        <location evidence="1">Cytoplasm</location>
    </subcellularLocation>
</comment>
<dbReference type="GO" id="GO:0016891">
    <property type="term" value="F:RNA endonuclease activity producing 5'-phosphomonoesters, hydrolytic mechanism"/>
    <property type="evidence" value="ECO:0007669"/>
    <property type="project" value="TreeGrafter"/>
</dbReference>
<sequence>MSWNQDSAQKVDSGSKWISAGVEEWMALQETWKRHLVLEPEDLSLTVDMERLFEAFPLIGGLDITPDKKRDNIAYVGLVIMSSKSLEVKYCQTHRATLQTPYVPGFLGFREAPALINAVESLKKEKSDCFPQVLLVDGNGILHPRGFGSACQVGLSLNLPTIGVAKSLLNVDGLNISQIKEQICQQGKRWMPLFGSSKNVLGAALLSNEYVKRPIFVSIGYRIKLLEAINLVFHTCRYRIPEPIRIADQISRQASNRNFC</sequence>
<evidence type="ECO:0000256" key="3">
    <source>
        <dbReference type="ARBA" id="ARBA00022722"/>
    </source>
</evidence>
<accession>A0A9C7UNU0</accession>
<dbReference type="EMBL" id="BQMJ01000011">
    <property type="protein sequence ID" value="GJQ09851.1"/>
    <property type="molecule type" value="Genomic_DNA"/>
</dbReference>
<keyword evidence="3" id="KW-0540">Nuclease</keyword>
<reference evidence="6" key="1">
    <citation type="journal article" date="2022" name="Proc. Natl. Acad. Sci. U.S.A.">
        <title>Life cycle and functional genomics of the unicellular red alga Galdieria for elucidating algal and plant evolution and industrial use.</title>
        <authorList>
            <person name="Hirooka S."/>
            <person name="Itabashi T."/>
            <person name="Ichinose T.M."/>
            <person name="Onuma R."/>
            <person name="Fujiwara T."/>
            <person name="Yamashita S."/>
            <person name="Jong L.W."/>
            <person name="Tomita R."/>
            <person name="Iwane A.H."/>
            <person name="Miyagishima S.Y."/>
        </authorList>
    </citation>
    <scope>NUCLEOTIDE SEQUENCE</scope>
    <source>
        <strain evidence="6">NBRC 102759</strain>
    </source>
</reference>
<dbReference type="GO" id="GO:0006281">
    <property type="term" value="P:DNA repair"/>
    <property type="evidence" value="ECO:0007669"/>
    <property type="project" value="InterPro"/>
</dbReference>
<keyword evidence="5" id="KW-0378">Hydrolase</keyword>
<keyword evidence="4" id="KW-0255">Endonuclease</keyword>
<dbReference type="CDD" id="cd06559">
    <property type="entry name" value="Endonuclease_V"/>
    <property type="match status" value="1"/>
</dbReference>
<dbReference type="HAMAP" id="MF_00801">
    <property type="entry name" value="Endonuclease_5"/>
    <property type="match status" value="1"/>
</dbReference>
<dbReference type="InterPro" id="IPR007581">
    <property type="entry name" value="Endonuclease-V"/>
</dbReference>
<dbReference type="PANTHER" id="PTHR28511">
    <property type="entry name" value="ENDONUCLEASE V"/>
    <property type="match status" value="1"/>
</dbReference>
<keyword evidence="2" id="KW-0963">Cytoplasm</keyword>
<evidence type="ECO:0000256" key="5">
    <source>
        <dbReference type="ARBA" id="ARBA00022801"/>
    </source>
</evidence>
<dbReference type="Gene3D" id="3.30.2170.10">
    <property type="entry name" value="archaeoglobus fulgidus dsm 4304 superfamily"/>
    <property type="match status" value="1"/>
</dbReference>
<keyword evidence="7" id="KW-1185">Reference proteome</keyword>
<reference evidence="6" key="2">
    <citation type="submission" date="2022-01" db="EMBL/GenBank/DDBJ databases">
        <authorList>
            <person name="Hirooka S."/>
            <person name="Miyagishima S.Y."/>
        </authorList>
    </citation>
    <scope>NUCLEOTIDE SEQUENCE</scope>
    <source>
        <strain evidence="6">NBRC 102759</strain>
    </source>
</reference>
<dbReference type="GO" id="GO:0005737">
    <property type="term" value="C:cytoplasm"/>
    <property type="evidence" value="ECO:0007669"/>
    <property type="project" value="UniProtKB-SubCell"/>
</dbReference>
<evidence type="ECO:0000256" key="1">
    <source>
        <dbReference type="ARBA" id="ARBA00004496"/>
    </source>
</evidence>